<dbReference type="AlphaFoldDB" id="A0A7W7F149"/>
<accession>A0A7W7F149</accession>
<organism evidence="1 2">
    <name type="scientific">Sphingomonas abaci</name>
    <dbReference type="NCBI Taxonomy" id="237611"/>
    <lineage>
        <taxon>Bacteria</taxon>
        <taxon>Pseudomonadati</taxon>
        <taxon>Pseudomonadota</taxon>
        <taxon>Alphaproteobacteria</taxon>
        <taxon>Sphingomonadales</taxon>
        <taxon>Sphingomonadaceae</taxon>
        <taxon>Sphingomonas</taxon>
    </lineage>
</organism>
<name>A0A7W7F149_9SPHN</name>
<dbReference type="Proteomes" id="UP000574769">
    <property type="component" value="Unassembled WGS sequence"/>
</dbReference>
<keyword evidence="2" id="KW-1185">Reference proteome</keyword>
<evidence type="ECO:0000313" key="1">
    <source>
        <dbReference type="EMBL" id="MBB4619040.1"/>
    </source>
</evidence>
<reference evidence="1 2" key="1">
    <citation type="submission" date="2020-08" db="EMBL/GenBank/DDBJ databases">
        <title>Genomic Encyclopedia of Type Strains, Phase IV (KMG-IV): sequencing the most valuable type-strain genomes for metagenomic binning, comparative biology and taxonomic classification.</title>
        <authorList>
            <person name="Goeker M."/>
        </authorList>
    </citation>
    <scope>NUCLEOTIDE SEQUENCE [LARGE SCALE GENOMIC DNA]</scope>
    <source>
        <strain evidence="1 2">DSM 15867</strain>
    </source>
</reference>
<proteinExistence type="predicted"/>
<protein>
    <submittedName>
        <fullName evidence="1">Uncharacterized protein</fullName>
    </submittedName>
</protein>
<dbReference type="RefSeq" id="WP_184116475.1">
    <property type="nucleotide sequence ID" value="NZ_JACHNY010000007.1"/>
</dbReference>
<evidence type="ECO:0000313" key="2">
    <source>
        <dbReference type="Proteomes" id="UP000574769"/>
    </source>
</evidence>
<dbReference type="EMBL" id="JACHNY010000007">
    <property type="protein sequence ID" value="MBB4619040.1"/>
    <property type="molecule type" value="Genomic_DNA"/>
</dbReference>
<comment type="caution">
    <text evidence="1">The sequence shown here is derived from an EMBL/GenBank/DDBJ whole genome shotgun (WGS) entry which is preliminary data.</text>
</comment>
<sequence length="99" mass="11321">MLDGRTVDVRRIRAHVAAMVIEPVPSDLRAFLVKDFTEAELAEGYSGALYALCATRPYMLAREADLAFSIDRARWERERIIQLRFDTIADAVRFFGWIG</sequence>
<gene>
    <name evidence="1" type="ORF">GGQ96_003190</name>
</gene>